<name>A0AAD7INZ5_9AGAR</name>
<proteinExistence type="predicted"/>
<reference evidence="1" key="1">
    <citation type="submission" date="2023-03" db="EMBL/GenBank/DDBJ databases">
        <title>Massive genome expansion in bonnet fungi (Mycena s.s.) driven by repeated elements and novel gene families across ecological guilds.</title>
        <authorList>
            <consortium name="Lawrence Berkeley National Laboratory"/>
            <person name="Harder C.B."/>
            <person name="Miyauchi S."/>
            <person name="Viragh M."/>
            <person name="Kuo A."/>
            <person name="Thoen E."/>
            <person name="Andreopoulos B."/>
            <person name="Lu D."/>
            <person name="Skrede I."/>
            <person name="Drula E."/>
            <person name="Henrissat B."/>
            <person name="Morin E."/>
            <person name="Kohler A."/>
            <person name="Barry K."/>
            <person name="LaButti K."/>
            <person name="Morin E."/>
            <person name="Salamov A."/>
            <person name="Lipzen A."/>
            <person name="Mereny Z."/>
            <person name="Hegedus B."/>
            <person name="Baldrian P."/>
            <person name="Stursova M."/>
            <person name="Weitz H."/>
            <person name="Taylor A."/>
            <person name="Grigoriev I.V."/>
            <person name="Nagy L.G."/>
            <person name="Martin F."/>
            <person name="Kauserud H."/>
        </authorList>
    </citation>
    <scope>NUCLEOTIDE SEQUENCE</scope>
    <source>
        <strain evidence="1">CBHHK188m</strain>
    </source>
</reference>
<organism evidence="1 2">
    <name type="scientific">Mycena maculata</name>
    <dbReference type="NCBI Taxonomy" id="230809"/>
    <lineage>
        <taxon>Eukaryota</taxon>
        <taxon>Fungi</taxon>
        <taxon>Dikarya</taxon>
        <taxon>Basidiomycota</taxon>
        <taxon>Agaricomycotina</taxon>
        <taxon>Agaricomycetes</taxon>
        <taxon>Agaricomycetidae</taxon>
        <taxon>Agaricales</taxon>
        <taxon>Marasmiineae</taxon>
        <taxon>Mycenaceae</taxon>
        <taxon>Mycena</taxon>
    </lineage>
</organism>
<keyword evidence="2" id="KW-1185">Reference proteome</keyword>
<evidence type="ECO:0000313" key="2">
    <source>
        <dbReference type="Proteomes" id="UP001215280"/>
    </source>
</evidence>
<sequence length="391" mass="42888">MPWCKPFLMAFGSIWGGTFAGRCRFFSLAKPENVSKIKRRAEQFHIWESPSQASSKTVYCGWRVVEMIEIELGTMRRADGQLASSSNSSRRVTRLVEVYRVRVLDMYDDAESFSYSNLIGWCNQSDLIVAGKFRVHVKLHSRAPVPATPKINALADRMALALTSAPGSNQSNQVYYTTGDGGEATDFLPSVFVRPDVAVLRGNNVDAGPRIAQTKGIAFHDFGSGGGAEFTEFSGDSRGLGTIMNSRLLDAKERVKIVQTHRALRVPGLAEFSKSRMKKQGELSNGVFSQAPIISVVAVHEQIGDWQVQKLVGGLIGTAGPVAARRLNVDIGSILKVWQDQPPARKMRPFARVVQHLYCASIVFAQNALVVTGVERGWCPWPRSGALGNCD</sequence>
<evidence type="ECO:0000313" key="1">
    <source>
        <dbReference type="EMBL" id="KAJ7747427.1"/>
    </source>
</evidence>
<protein>
    <submittedName>
        <fullName evidence="1">Uncharacterized protein</fullName>
    </submittedName>
</protein>
<comment type="caution">
    <text evidence="1">The sequence shown here is derived from an EMBL/GenBank/DDBJ whole genome shotgun (WGS) entry which is preliminary data.</text>
</comment>
<dbReference type="Proteomes" id="UP001215280">
    <property type="component" value="Unassembled WGS sequence"/>
</dbReference>
<accession>A0AAD7INZ5</accession>
<dbReference type="AlphaFoldDB" id="A0AAD7INZ5"/>
<dbReference type="EMBL" id="JARJLG010000094">
    <property type="protein sequence ID" value="KAJ7747427.1"/>
    <property type="molecule type" value="Genomic_DNA"/>
</dbReference>
<gene>
    <name evidence="1" type="ORF">DFH07DRAFT_942420</name>
</gene>